<feature type="compositionally biased region" description="Polar residues" evidence="1">
    <location>
        <begin position="63"/>
        <end position="87"/>
    </location>
</feature>
<sequence length="94" mass="10748">MTRNLYSAFFGALNSKMVKQEEQARSPTEVKLKEETSSNTEQQQTQKSPEQPPNEEEKEKPSRLQSSGATSSPAKVPSWKTQRTSLLKPQPRRW</sequence>
<feature type="compositionally biased region" description="Basic and acidic residues" evidence="1">
    <location>
        <begin position="18"/>
        <end position="36"/>
    </location>
</feature>
<dbReference type="EMBL" id="CAACVG010010826">
    <property type="protein sequence ID" value="VEN56713.1"/>
    <property type="molecule type" value="Genomic_DNA"/>
</dbReference>
<name>A0A653D9N6_CALMS</name>
<accession>A0A653D9N6</accession>
<reference evidence="2 3" key="1">
    <citation type="submission" date="2019-01" db="EMBL/GenBank/DDBJ databases">
        <authorList>
            <person name="Sayadi A."/>
        </authorList>
    </citation>
    <scope>NUCLEOTIDE SEQUENCE [LARGE SCALE GENOMIC DNA]</scope>
</reference>
<dbReference type="Proteomes" id="UP000410492">
    <property type="component" value="Unassembled WGS sequence"/>
</dbReference>
<gene>
    <name evidence="2" type="ORF">CALMAC_LOCUS15531</name>
</gene>
<evidence type="ECO:0000313" key="2">
    <source>
        <dbReference type="EMBL" id="VEN56713.1"/>
    </source>
</evidence>
<protein>
    <submittedName>
        <fullName evidence="2">Uncharacterized protein</fullName>
    </submittedName>
</protein>
<evidence type="ECO:0000313" key="3">
    <source>
        <dbReference type="Proteomes" id="UP000410492"/>
    </source>
</evidence>
<evidence type="ECO:0000256" key="1">
    <source>
        <dbReference type="SAM" id="MobiDB-lite"/>
    </source>
</evidence>
<proteinExistence type="predicted"/>
<organism evidence="2 3">
    <name type="scientific">Callosobruchus maculatus</name>
    <name type="common">Southern cowpea weevil</name>
    <name type="synonym">Pulse bruchid</name>
    <dbReference type="NCBI Taxonomy" id="64391"/>
    <lineage>
        <taxon>Eukaryota</taxon>
        <taxon>Metazoa</taxon>
        <taxon>Ecdysozoa</taxon>
        <taxon>Arthropoda</taxon>
        <taxon>Hexapoda</taxon>
        <taxon>Insecta</taxon>
        <taxon>Pterygota</taxon>
        <taxon>Neoptera</taxon>
        <taxon>Endopterygota</taxon>
        <taxon>Coleoptera</taxon>
        <taxon>Polyphaga</taxon>
        <taxon>Cucujiformia</taxon>
        <taxon>Chrysomeloidea</taxon>
        <taxon>Chrysomelidae</taxon>
        <taxon>Bruchinae</taxon>
        <taxon>Bruchini</taxon>
        <taxon>Callosobruchus</taxon>
    </lineage>
</organism>
<keyword evidence="3" id="KW-1185">Reference proteome</keyword>
<dbReference type="AlphaFoldDB" id="A0A653D9N6"/>
<feature type="region of interest" description="Disordered" evidence="1">
    <location>
        <begin position="13"/>
        <end position="94"/>
    </location>
</feature>
<feature type="compositionally biased region" description="Low complexity" evidence="1">
    <location>
        <begin position="37"/>
        <end position="49"/>
    </location>
</feature>